<proteinExistence type="predicted"/>
<keyword evidence="2" id="KW-1185">Reference proteome</keyword>
<evidence type="ECO:0000313" key="2">
    <source>
        <dbReference type="Proteomes" id="UP001055072"/>
    </source>
</evidence>
<comment type="caution">
    <text evidence="1">The sequence shown here is derived from an EMBL/GenBank/DDBJ whole genome shotgun (WGS) entry which is preliminary data.</text>
</comment>
<accession>A0ACB8TTM5</accession>
<reference evidence="1" key="1">
    <citation type="journal article" date="2021" name="Environ. Microbiol.">
        <title>Gene family expansions and transcriptome signatures uncover fungal adaptations to wood decay.</title>
        <authorList>
            <person name="Hage H."/>
            <person name="Miyauchi S."/>
            <person name="Viragh M."/>
            <person name="Drula E."/>
            <person name="Min B."/>
            <person name="Chaduli D."/>
            <person name="Navarro D."/>
            <person name="Favel A."/>
            <person name="Norest M."/>
            <person name="Lesage-Meessen L."/>
            <person name="Balint B."/>
            <person name="Merenyi Z."/>
            <person name="de Eugenio L."/>
            <person name="Morin E."/>
            <person name="Martinez A.T."/>
            <person name="Baldrian P."/>
            <person name="Stursova M."/>
            <person name="Martinez M.J."/>
            <person name="Novotny C."/>
            <person name="Magnuson J.K."/>
            <person name="Spatafora J.W."/>
            <person name="Maurice S."/>
            <person name="Pangilinan J."/>
            <person name="Andreopoulos W."/>
            <person name="LaButti K."/>
            <person name="Hundley H."/>
            <person name="Na H."/>
            <person name="Kuo A."/>
            <person name="Barry K."/>
            <person name="Lipzen A."/>
            <person name="Henrissat B."/>
            <person name="Riley R."/>
            <person name="Ahrendt S."/>
            <person name="Nagy L.G."/>
            <person name="Grigoriev I.V."/>
            <person name="Martin F."/>
            <person name="Rosso M.N."/>
        </authorList>
    </citation>
    <scope>NUCLEOTIDE SEQUENCE</scope>
    <source>
        <strain evidence="1">CBS 384.51</strain>
    </source>
</reference>
<name>A0ACB8TTM5_9APHY</name>
<dbReference type="Proteomes" id="UP001055072">
    <property type="component" value="Unassembled WGS sequence"/>
</dbReference>
<protein>
    <submittedName>
        <fullName evidence="1">Uncharacterized protein</fullName>
    </submittedName>
</protein>
<evidence type="ECO:0000313" key="1">
    <source>
        <dbReference type="EMBL" id="KAI0085321.1"/>
    </source>
</evidence>
<dbReference type="EMBL" id="MU274932">
    <property type="protein sequence ID" value="KAI0085321.1"/>
    <property type="molecule type" value="Genomic_DNA"/>
</dbReference>
<organism evidence="1 2">
    <name type="scientific">Irpex rosettiformis</name>
    <dbReference type="NCBI Taxonomy" id="378272"/>
    <lineage>
        <taxon>Eukaryota</taxon>
        <taxon>Fungi</taxon>
        <taxon>Dikarya</taxon>
        <taxon>Basidiomycota</taxon>
        <taxon>Agaricomycotina</taxon>
        <taxon>Agaricomycetes</taxon>
        <taxon>Polyporales</taxon>
        <taxon>Irpicaceae</taxon>
        <taxon>Irpex</taxon>
    </lineage>
</organism>
<gene>
    <name evidence="1" type="ORF">BDY19DRAFT_996862</name>
</gene>
<sequence>MHPIAGQPFVLPVKVLACLKPFPFNVNPRLDQHCPCARPPFQKSGTSEQTLRGSTQRRIQPSTSRVQLYRPTHRRTHPLLPNNPLPSPPSSSPSPLLPKTALNPSSSLRIHLIGSAFASFLSPTSPSPFNFARLVGQRVLSISSLGPCACADVIARTENANSPCRITILTVTFIPYILLELPSNLWLQRIVGPGPNVLSPSMTVLWSIATIMQDVVTSYGGLHACRVFLSGLF</sequence>